<accession>A0ABP8LS82</accession>
<dbReference type="EMBL" id="BAABEY010000011">
    <property type="protein sequence ID" value="GAA4434879.1"/>
    <property type="molecule type" value="Genomic_DNA"/>
</dbReference>
<dbReference type="Pfam" id="PF25954">
    <property type="entry name" value="Beta-barrel_RND_2"/>
    <property type="match status" value="1"/>
</dbReference>
<evidence type="ECO:0000256" key="2">
    <source>
        <dbReference type="ARBA" id="ARBA00022448"/>
    </source>
</evidence>
<dbReference type="SUPFAM" id="SSF111369">
    <property type="entry name" value="HlyD-like secretion proteins"/>
    <property type="match status" value="1"/>
</dbReference>
<dbReference type="PROSITE" id="PS51257">
    <property type="entry name" value="PROKAR_LIPOPROTEIN"/>
    <property type="match status" value="1"/>
</dbReference>
<evidence type="ECO:0000313" key="4">
    <source>
        <dbReference type="EMBL" id="GAA4434879.1"/>
    </source>
</evidence>
<proteinExistence type="inferred from homology"/>
<dbReference type="InterPro" id="IPR058792">
    <property type="entry name" value="Beta-barrel_RND_2"/>
</dbReference>
<dbReference type="PANTHER" id="PTHR30097">
    <property type="entry name" value="CATION EFFLUX SYSTEM PROTEIN CUSB"/>
    <property type="match status" value="1"/>
</dbReference>
<dbReference type="Gene3D" id="2.40.50.100">
    <property type="match status" value="1"/>
</dbReference>
<sequence length="374" mass="41617">MKNIKIFFILFVLSGCGGKENTAQEPAPGEAGNVLQFSEEQLNSFPLSFTELQEQTIYNTLKINGVIDVPPQNLVSVSSALGGYVKSTRLLPGMHFKKGEVIAILEDNQYIQLQQDYLTANTQLQKALAEFNRQKELNLSKASSDKVYQQAKADYETLLISRQSLEEKLRLINIDPARLNVNNIGRTAPLFAPFDGYVSQVFVNTGKYVSPSDVLFELVDPKDLHLNLKVFEKDLDKVNIGQSFSAYSNNNPGRKYSGKIILIGKKISEGRAVEIHAHFDKADTHLIPGLYMNAEIEVPDNNTLVLPEESIVTFEGKSYIFKALSNNRFEMTPVQTGSSGNGWVEIAGPDHLRGEKIVRKGAYTLLMALKNKAE</sequence>
<dbReference type="NCBIfam" id="TIGR01730">
    <property type="entry name" value="RND_mfp"/>
    <property type="match status" value="1"/>
</dbReference>
<name>A0ABP8LS82_9BACT</name>
<dbReference type="Gene3D" id="1.10.287.470">
    <property type="entry name" value="Helix hairpin bin"/>
    <property type="match status" value="1"/>
</dbReference>
<reference evidence="5" key="1">
    <citation type="journal article" date="2019" name="Int. J. Syst. Evol. Microbiol.">
        <title>The Global Catalogue of Microorganisms (GCM) 10K type strain sequencing project: providing services to taxonomists for standard genome sequencing and annotation.</title>
        <authorList>
            <consortium name="The Broad Institute Genomics Platform"/>
            <consortium name="The Broad Institute Genome Sequencing Center for Infectious Disease"/>
            <person name="Wu L."/>
            <person name="Ma J."/>
        </authorList>
    </citation>
    <scope>NUCLEOTIDE SEQUENCE [LARGE SCALE GENOMIC DNA]</scope>
    <source>
        <strain evidence="5">JCM 31920</strain>
    </source>
</reference>
<organism evidence="4 5">
    <name type="scientific">Ravibacter arvi</name>
    <dbReference type="NCBI Taxonomy" id="2051041"/>
    <lineage>
        <taxon>Bacteria</taxon>
        <taxon>Pseudomonadati</taxon>
        <taxon>Bacteroidota</taxon>
        <taxon>Cytophagia</taxon>
        <taxon>Cytophagales</taxon>
        <taxon>Spirosomataceae</taxon>
        <taxon>Ravibacter</taxon>
    </lineage>
</organism>
<dbReference type="Gene3D" id="2.40.30.170">
    <property type="match status" value="1"/>
</dbReference>
<keyword evidence="5" id="KW-1185">Reference proteome</keyword>
<dbReference type="RefSeq" id="WP_345027021.1">
    <property type="nucleotide sequence ID" value="NZ_BAABEY010000011.1"/>
</dbReference>
<gene>
    <name evidence="4" type="ORF">GCM10023091_10440</name>
</gene>
<dbReference type="PANTHER" id="PTHR30097:SF4">
    <property type="entry name" value="SLR6042 PROTEIN"/>
    <property type="match status" value="1"/>
</dbReference>
<evidence type="ECO:0000313" key="5">
    <source>
        <dbReference type="Proteomes" id="UP001501508"/>
    </source>
</evidence>
<dbReference type="InterPro" id="IPR006143">
    <property type="entry name" value="RND_pump_MFP"/>
</dbReference>
<comment type="similarity">
    <text evidence="1">Belongs to the membrane fusion protein (MFP) (TC 8.A.1) family.</text>
</comment>
<evidence type="ECO:0000256" key="1">
    <source>
        <dbReference type="ARBA" id="ARBA00009477"/>
    </source>
</evidence>
<keyword evidence="2" id="KW-0813">Transport</keyword>
<dbReference type="Gene3D" id="2.40.420.20">
    <property type="match status" value="1"/>
</dbReference>
<feature type="domain" description="CusB-like beta-barrel" evidence="3">
    <location>
        <begin position="226"/>
        <end position="296"/>
    </location>
</feature>
<dbReference type="InterPro" id="IPR051909">
    <property type="entry name" value="MFP_Cation_Efflux"/>
</dbReference>
<comment type="caution">
    <text evidence="4">The sequence shown here is derived from an EMBL/GenBank/DDBJ whole genome shotgun (WGS) entry which is preliminary data.</text>
</comment>
<dbReference type="Proteomes" id="UP001501508">
    <property type="component" value="Unassembled WGS sequence"/>
</dbReference>
<protein>
    <submittedName>
        <fullName evidence="4">Efflux RND transporter periplasmic adaptor subunit</fullName>
    </submittedName>
</protein>
<evidence type="ECO:0000259" key="3">
    <source>
        <dbReference type="Pfam" id="PF25954"/>
    </source>
</evidence>